<accession>A0A8B7N1Y8</accession>
<protein>
    <submittedName>
        <fullName evidence="2 3">Uncharacterized protein LOC108665598</fullName>
    </submittedName>
</protein>
<dbReference type="GeneID" id="108665598"/>
<proteinExistence type="predicted"/>
<dbReference type="Proteomes" id="UP000694843">
    <property type="component" value="Unplaced"/>
</dbReference>
<organism evidence="1 2">
    <name type="scientific">Hyalella azteca</name>
    <name type="common">Amphipod</name>
    <dbReference type="NCBI Taxonomy" id="294128"/>
    <lineage>
        <taxon>Eukaryota</taxon>
        <taxon>Metazoa</taxon>
        <taxon>Ecdysozoa</taxon>
        <taxon>Arthropoda</taxon>
        <taxon>Crustacea</taxon>
        <taxon>Multicrustacea</taxon>
        <taxon>Malacostraca</taxon>
        <taxon>Eumalacostraca</taxon>
        <taxon>Peracarida</taxon>
        <taxon>Amphipoda</taxon>
        <taxon>Senticaudata</taxon>
        <taxon>Talitrida</taxon>
        <taxon>Talitroidea</taxon>
        <taxon>Hyalellidae</taxon>
        <taxon>Hyalella</taxon>
    </lineage>
</organism>
<dbReference type="KEGG" id="hazt:108665598"/>
<evidence type="ECO:0000313" key="1">
    <source>
        <dbReference type="Proteomes" id="UP000694843"/>
    </source>
</evidence>
<dbReference type="RefSeq" id="XP_018007863.1">
    <property type="nucleotide sequence ID" value="XM_018152374.2"/>
</dbReference>
<evidence type="ECO:0000313" key="2">
    <source>
        <dbReference type="RefSeq" id="XP_018007862.1"/>
    </source>
</evidence>
<gene>
    <name evidence="2 3" type="primary">LOC108665598</name>
</gene>
<dbReference type="AlphaFoldDB" id="A0A8B7N1Y8"/>
<keyword evidence="1" id="KW-1185">Reference proteome</keyword>
<reference evidence="2 3" key="1">
    <citation type="submission" date="2025-04" db="UniProtKB">
        <authorList>
            <consortium name="RefSeq"/>
        </authorList>
    </citation>
    <scope>IDENTIFICATION</scope>
    <source>
        <tissue evidence="2 3">Whole organism</tissue>
    </source>
</reference>
<evidence type="ECO:0000313" key="3">
    <source>
        <dbReference type="RefSeq" id="XP_018007863.1"/>
    </source>
</evidence>
<name>A0A8B7N1Y8_HYAAZ</name>
<dbReference type="OrthoDB" id="10398804at2759"/>
<sequence>MELLSTLLDGTRRTFPWLKDNDGRRRQCTVKLMVRQIDGGVAEHWALYFDWTDRAATYEANDEDGYLIPYWNRGYPDVTYTWTMSRRFSLECSPQQINSKARQISLNGLPYLLTDRNCHHWAIELASQVGLNINEALESYLPGDLKSVINFGYAINNATQCFSQAGSLFAGSTVSSNTGHARALARAAPEAAMVSSRVSRASARAMDGADGRQLQRISSDDSTEQTFKAVAGAVMFAGYALGTLLKNIAGDEDESPTTQSRRSN</sequence>
<dbReference type="RefSeq" id="XP_018007862.1">
    <property type="nucleotide sequence ID" value="XM_018152373.2"/>
</dbReference>